<dbReference type="Proteomes" id="UP000440367">
    <property type="component" value="Unassembled WGS sequence"/>
</dbReference>
<evidence type="ECO:0000313" key="5">
    <source>
        <dbReference type="EMBL" id="KAE9243291.1"/>
    </source>
</evidence>
<dbReference type="EMBL" id="QXGB01000282">
    <property type="protein sequence ID" value="KAE9221245.1"/>
    <property type="molecule type" value="Genomic_DNA"/>
</dbReference>
<dbReference type="EMBL" id="QXGC01000247">
    <property type="protein sequence ID" value="KAE9243291.1"/>
    <property type="molecule type" value="Genomic_DNA"/>
</dbReference>
<evidence type="ECO:0000313" key="13">
    <source>
        <dbReference type="Proteomes" id="UP000476176"/>
    </source>
</evidence>
<reference evidence="8 9" key="1">
    <citation type="submission" date="2018-08" db="EMBL/GenBank/DDBJ databases">
        <title>Genomic investigation of the strawberry pathogen Phytophthora fragariae indicates pathogenicity is determined by transcriptional variation in three key races.</title>
        <authorList>
            <person name="Adams T.M."/>
            <person name="Armitage A.D."/>
            <person name="Sobczyk M.K."/>
            <person name="Bates H.J."/>
            <person name="Dunwell J.M."/>
            <person name="Nellist C.F."/>
            <person name="Harrison R.J."/>
        </authorList>
    </citation>
    <scope>NUCLEOTIDE SEQUENCE [LARGE SCALE GENOMIC DNA]</scope>
    <source>
        <strain evidence="7 9">A4</strain>
        <strain evidence="6 10">BC-1</strain>
        <strain evidence="5 13">BC-23</strain>
        <strain evidence="4 8">NOV-27</strain>
        <strain evidence="3 11">NOV-5</strain>
        <strain evidence="2 14">ONT-3</strain>
        <strain evidence="1 12">SCRP245</strain>
    </source>
</reference>
<dbReference type="Proteomes" id="UP000437068">
    <property type="component" value="Unassembled WGS sequence"/>
</dbReference>
<proteinExistence type="predicted"/>
<organism evidence="3 11">
    <name type="scientific">Phytophthora fragariae</name>
    <dbReference type="NCBI Taxonomy" id="53985"/>
    <lineage>
        <taxon>Eukaryota</taxon>
        <taxon>Sar</taxon>
        <taxon>Stramenopiles</taxon>
        <taxon>Oomycota</taxon>
        <taxon>Peronosporomycetes</taxon>
        <taxon>Peronosporales</taxon>
        <taxon>Peronosporaceae</taxon>
        <taxon>Phytophthora</taxon>
    </lineage>
</organism>
<evidence type="ECO:0000313" key="6">
    <source>
        <dbReference type="EMBL" id="KAE9243707.1"/>
    </source>
</evidence>
<evidence type="ECO:0000313" key="9">
    <source>
        <dbReference type="Proteomes" id="UP000437068"/>
    </source>
</evidence>
<dbReference type="EMBL" id="QXFW01000590">
    <property type="protein sequence ID" value="KAE9007902.1"/>
    <property type="molecule type" value="Genomic_DNA"/>
</dbReference>
<dbReference type="EMBL" id="QXGD01000312">
    <property type="protein sequence ID" value="KAE9243707.1"/>
    <property type="molecule type" value="Genomic_DNA"/>
</dbReference>
<gene>
    <name evidence="7" type="ORF">PF001_g6534</name>
    <name evidence="6" type="ORF">PF002_g8127</name>
    <name evidence="5" type="ORF">PF004_g6211</name>
    <name evidence="4" type="ORF">PF005_g7176</name>
    <name evidence="3" type="ORF">PF006_g3343</name>
    <name evidence="2" type="ORF">PF010_g3853</name>
    <name evidence="1" type="ORF">PF011_g10924</name>
</gene>
<dbReference type="EMBL" id="QXGA01000105">
    <property type="protein sequence ID" value="KAE9152431.1"/>
    <property type="molecule type" value="Genomic_DNA"/>
</dbReference>
<evidence type="ECO:0000313" key="14">
    <source>
        <dbReference type="Proteomes" id="UP000488956"/>
    </source>
</evidence>
<dbReference type="Proteomes" id="UP000440732">
    <property type="component" value="Unassembled WGS sequence"/>
</dbReference>
<dbReference type="Proteomes" id="UP000433483">
    <property type="component" value="Unassembled WGS sequence"/>
</dbReference>
<evidence type="ECO:0000313" key="12">
    <source>
        <dbReference type="Proteomes" id="UP000460718"/>
    </source>
</evidence>
<protein>
    <submittedName>
        <fullName evidence="3">Uncharacterized protein</fullName>
    </submittedName>
</protein>
<evidence type="ECO:0000313" key="7">
    <source>
        <dbReference type="EMBL" id="KAE9318085.1"/>
    </source>
</evidence>
<evidence type="ECO:0000313" key="2">
    <source>
        <dbReference type="EMBL" id="KAE9130412.1"/>
    </source>
</evidence>
<evidence type="ECO:0000313" key="3">
    <source>
        <dbReference type="EMBL" id="KAE9152431.1"/>
    </source>
</evidence>
<name>A0A6A3UQ55_9STRA</name>
<comment type="caution">
    <text evidence="3">The sequence shown here is derived from an EMBL/GenBank/DDBJ whole genome shotgun (WGS) entry which is preliminary data.</text>
</comment>
<evidence type="ECO:0000313" key="1">
    <source>
        <dbReference type="EMBL" id="KAE9007902.1"/>
    </source>
</evidence>
<dbReference type="EMBL" id="QXFX01000126">
    <property type="protein sequence ID" value="KAE9130412.1"/>
    <property type="molecule type" value="Genomic_DNA"/>
</dbReference>
<dbReference type="Proteomes" id="UP000460718">
    <property type="component" value="Unassembled WGS sequence"/>
</dbReference>
<evidence type="ECO:0000313" key="4">
    <source>
        <dbReference type="EMBL" id="KAE9221245.1"/>
    </source>
</evidence>
<sequence>MLGSLQNPNSSATSLPSIGIPISIQGILGSFVDYSIPYSTDCRLIHYAMQLALQQERQ</sequence>
<dbReference type="Proteomes" id="UP000476176">
    <property type="component" value="Unassembled WGS sequence"/>
</dbReference>
<keyword evidence="8" id="KW-1185">Reference proteome</keyword>
<dbReference type="EMBL" id="QXGE01000262">
    <property type="protein sequence ID" value="KAE9318085.1"/>
    <property type="molecule type" value="Genomic_DNA"/>
</dbReference>
<accession>A0A6A3UQ55</accession>
<dbReference type="AlphaFoldDB" id="A0A6A3UQ55"/>
<evidence type="ECO:0000313" key="8">
    <source>
        <dbReference type="Proteomes" id="UP000433483"/>
    </source>
</evidence>
<dbReference type="Proteomes" id="UP000488956">
    <property type="component" value="Unassembled WGS sequence"/>
</dbReference>
<evidence type="ECO:0000313" key="10">
    <source>
        <dbReference type="Proteomes" id="UP000440367"/>
    </source>
</evidence>
<evidence type="ECO:0000313" key="11">
    <source>
        <dbReference type="Proteomes" id="UP000440732"/>
    </source>
</evidence>